<feature type="non-terminal residue" evidence="1">
    <location>
        <position position="1"/>
    </location>
</feature>
<name>A0AAD4T8E8_9MAGN</name>
<evidence type="ECO:0000313" key="1">
    <source>
        <dbReference type="EMBL" id="KAI3942653.1"/>
    </source>
</evidence>
<dbReference type="EMBL" id="JAJJMB010004586">
    <property type="protein sequence ID" value="KAI3942653.1"/>
    <property type="molecule type" value="Genomic_DNA"/>
</dbReference>
<feature type="non-terminal residue" evidence="1">
    <location>
        <position position="60"/>
    </location>
</feature>
<dbReference type="Proteomes" id="UP001202328">
    <property type="component" value="Unassembled WGS sequence"/>
</dbReference>
<sequence>SDDQRIEQWINSCKVSDAPSLDPWTWIHVYAYFNKKKLYGGYGVILRNKLAERVQEHNLE</sequence>
<proteinExistence type="predicted"/>
<accession>A0AAD4T8E8</accession>
<organism evidence="1 2">
    <name type="scientific">Papaver atlanticum</name>
    <dbReference type="NCBI Taxonomy" id="357466"/>
    <lineage>
        <taxon>Eukaryota</taxon>
        <taxon>Viridiplantae</taxon>
        <taxon>Streptophyta</taxon>
        <taxon>Embryophyta</taxon>
        <taxon>Tracheophyta</taxon>
        <taxon>Spermatophyta</taxon>
        <taxon>Magnoliopsida</taxon>
        <taxon>Ranunculales</taxon>
        <taxon>Papaveraceae</taxon>
        <taxon>Papaveroideae</taxon>
        <taxon>Papaver</taxon>
    </lineage>
</organism>
<protein>
    <submittedName>
        <fullName evidence="1">Uncharacterized protein</fullName>
    </submittedName>
</protein>
<reference evidence="1" key="1">
    <citation type="submission" date="2022-04" db="EMBL/GenBank/DDBJ databases">
        <title>A functionally conserved STORR gene fusion in Papaver species that diverged 16.8 million years ago.</title>
        <authorList>
            <person name="Catania T."/>
        </authorList>
    </citation>
    <scope>NUCLEOTIDE SEQUENCE</scope>
    <source>
        <strain evidence="1">S-188037</strain>
    </source>
</reference>
<evidence type="ECO:0000313" key="2">
    <source>
        <dbReference type="Proteomes" id="UP001202328"/>
    </source>
</evidence>
<comment type="caution">
    <text evidence="1">The sequence shown here is derived from an EMBL/GenBank/DDBJ whole genome shotgun (WGS) entry which is preliminary data.</text>
</comment>
<dbReference type="AlphaFoldDB" id="A0AAD4T8E8"/>
<keyword evidence="2" id="KW-1185">Reference proteome</keyword>
<gene>
    <name evidence="1" type="ORF">MKW98_014240</name>
</gene>